<evidence type="ECO:0000259" key="3">
    <source>
        <dbReference type="PROSITE" id="PS51480"/>
    </source>
</evidence>
<dbReference type="SMART" id="SM01120">
    <property type="entry name" value="Dak2"/>
    <property type="match status" value="1"/>
</dbReference>
<evidence type="ECO:0000256" key="2">
    <source>
        <dbReference type="ARBA" id="ARBA00022777"/>
    </source>
</evidence>
<dbReference type="PANTHER" id="PTHR28629:SF4">
    <property type="entry name" value="TRIOKINASE_FMN CYCLASE"/>
    <property type="match status" value="1"/>
</dbReference>
<evidence type="ECO:0000313" key="5">
    <source>
        <dbReference type="Proteomes" id="UP001079657"/>
    </source>
</evidence>
<organism evidence="4 5">
    <name type="scientific">Clostridium ganghwense</name>
    <dbReference type="NCBI Taxonomy" id="312089"/>
    <lineage>
        <taxon>Bacteria</taxon>
        <taxon>Bacillati</taxon>
        <taxon>Bacillota</taxon>
        <taxon>Clostridia</taxon>
        <taxon>Eubacteriales</taxon>
        <taxon>Clostridiaceae</taxon>
        <taxon>Clostridium</taxon>
    </lineage>
</organism>
<reference evidence="4" key="1">
    <citation type="submission" date="2022-12" db="EMBL/GenBank/DDBJ databases">
        <authorList>
            <person name="Wang J."/>
        </authorList>
    </citation>
    <scope>NUCLEOTIDE SEQUENCE</scope>
    <source>
        <strain evidence="4">HY-42-06</strain>
    </source>
</reference>
<gene>
    <name evidence="4" type="primary">dhaL</name>
    <name evidence="4" type="ORF">OXH55_00605</name>
</gene>
<dbReference type="NCBIfam" id="TIGR02365">
    <property type="entry name" value="dha_L_ycgS"/>
    <property type="match status" value="1"/>
</dbReference>
<protein>
    <submittedName>
        <fullName evidence="4">Dihydroxyacetone kinase subunit DhaL</fullName>
    </submittedName>
</protein>
<feature type="domain" description="DhaL" evidence="3">
    <location>
        <begin position="7"/>
        <end position="208"/>
    </location>
</feature>
<dbReference type="EMBL" id="JAPQES010000001">
    <property type="protein sequence ID" value="MCY6369145.1"/>
    <property type="molecule type" value="Genomic_DNA"/>
</dbReference>
<keyword evidence="5" id="KW-1185">Reference proteome</keyword>
<keyword evidence="1" id="KW-0808">Transferase</keyword>
<sequence>MNRFDKQDVFNIFNEIKNKFIDKKEELINLDSAIGDGDLGLTMEKGFTKICSEIPSLEGENRVGIIMKKLGFAMANTVPSTMGTLIATTIMKSGDVVKTEEVIEKEHIINMVRASITGVEQRGKAKRGDKTILDALYPALEEGEKALNENKDIKEVLKELYKGSKKGLEETKDMESMHGKAAAFWEKSIGSQDPGATVIMYIFEAIYEYVINN</sequence>
<dbReference type="SUPFAM" id="SSF101473">
    <property type="entry name" value="DhaL-like"/>
    <property type="match status" value="1"/>
</dbReference>
<dbReference type="InterPro" id="IPR050861">
    <property type="entry name" value="Dihydroxyacetone_Kinase"/>
</dbReference>
<evidence type="ECO:0000313" key="4">
    <source>
        <dbReference type="EMBL" id="MCY6369145.1"/>
    </source>
</evidence>
<dbReference type="Proteomes" id="UP001079657">
    <property type="component" value="Unassembled WGS sequence"/>
</dbReference>
<dbReference type="Pfam" id="PF02734">
    <property type="entry name" value="Dak2"/>
    <property type="match status" value="1"/>
</dbReference>
<dbReference type="Gene3D" id="1.25.40.340">
    <property type="match status" value="1"/>
</dbReference>
<name>A0ABT4CJB8_9CLOT</name>
<dbReference type="PANTHER" id="PTHR28629">
    <property type="entry name" value="TRIOKINASE/FMN CYCLASE"/>
    <property type="match status" value="1"/>
</dbReference>
<evidence type="ECO:0000256" key="1">
    <source>
        <dbReference type="ARBA" id="ARBA00022679"/>
    </source>
</evidence>
<dbReference type="InterPro" id="IPR004007">
    <property type="entry name" value="DhaL_dom"/>
</dbReference>
<accession>A0ABT4CJB8</accession>
<comment type="caution">
    <text evidence="4">The sequence shown here is derived from an EMBL/GenBank/DDBJ whole genome shotgun (WGS) entry which is preliminary data.</text>
</comment>
<dbReference type="PROSITE" id="PS51480">
    <property type="entry name" value="DHAL"/>
    <property type="match status" value="1"/>
</dbReference>
<dbReference type="InterPro" id="IPR012737">
    <property type="entry name" value="DhaK_L_YcgS"/>
</dbReference>
<proteinExistence type="predicted"/>
<dbReference type="GO" id="GO:0016301">
    <property type="term" value="F:kinase activity"/>
    <property type="evidence" value="ECO:0007669"/>
    <property type="project" value="UniProtKB-KW"/>
</dbReference>
<keyword evidence="2 4" id="KW-0418">Kinase</keyword>
<dbReference type="InterPro" id="IPR036117">
    <property type="entry name" value="DhaL_dom_sf"/>
</dbReference>
<dbReference type="RefSeq" id="WP_268047466.1">
    <property type="nucleotide sequence ID" value="NZ_JAPQES010000001.1"/>
</dbReference>